<gene>
    <name evidence="1" type="ORF">M9H77_12789</name>
</gene>
<dbReference type="Proteomes" id="UP001060085">
    <property type="component" value="Linkage Group LG03"/>
</dbReference>
<protein>
    <submittedName>
        <fullName evidence="1">Uncharacterized protein</fullName>
    </submittedName>
</protein>
<evidence type="ECO:0000313" key="1">
    <source>
        <dbReference type="EMBL" id="KAI5672425.1"/>
    </source>
</evidence>
<name>A0ACC0BIB0_CATRO</name>
<comment type="caution">
    <text evidence="1">The sequence shown here is derived from an EMBL/GenBank/DDBJ whole genome shotgun (WGS) entry which is preliminary data.</text>
</comment>
<organism evidence="1 2">
    <name type="scientific">Catharanthus roseus</name>
    <name type="common">Madagascar periwinkle</name>
    <name type="synonym">Vinca rosea</name>
    <dbReference type="NCBI Taxonomy" id="4058"/>
    <lineage>
        <taxon>Eukaryota</taxon>
        <taxon>Viridiplantae</taxon>
        <taxon>Streptophyta</taxon>
        <taxon>Embryophyta</taxon>
        <taxon>Tracheophyta</taxon>
        <taxon>Spermatophyta</taxon>
        <taxon>Magnoliopsida</taxon>
        <taxon>eudicotyledons</taxon>
        <taxon>Gunneridae</taxon>
        <taxon>Pentapetalae</taxon>
        <taxon>asterids</taxon>
        <taxon>lamiids</taxon>
        <taxon>Gentianales</taxon>
        <taxon>Apocynaceae</taxon>
        <taxon>Rauvolfioideae</taxon>
        <taxon>Vinceae</taxon>
        <taxon>Catharanthinae</taxon>
        <taxon>Catharanthus</taxon>
    </lineage>
</organism>
<proteinExistence type="predicted"/>
<sequence length="345" mass="39758">MKILENLYKPAADPLQAPVYKLILKLKLWLCVRIQHPTLERRFLFGLGGILMRYKLTGPNYFTWKRNLDNLLKSIGYSFVLKNLYLEIEGNNIQHGFKISLDWLGVASGWRIFKSYGRQRSLGSLIEGFDPCTTKFVSFDIREALEVTIKSTEAQLPTPHNGRTNKSPHSNLDPMKVNMQKFQQMRKEMEDMRRDMTNLFMEQRGRSNIGGHVTPHTQRGYGSYNPHVPYETTIQSTHQCYGGGRHLTPRGGDQQVLTTASDIIYSDTISHSGFEYNETERRWITRSGLILFDPVSPLIDYRCLQNEDMLKTSQTEGLWNGKRRKWKSMGKAEEAGIQALSGTKW</sequence>
<reference evidence="2" key="1">
    <citation type="journal article" date="2023" name="Nat. Plants">
        <title>Single-cell RNA sequencing provides a high-resolution roadmap for understanding the multicellular compartmentation of specialized metabolism.</title>
        <authorList>
            <person name="Sun S."/>
            <person name="Shen X."/>
            <person name="Li Y."/>
            <person name="Li Y."/>
            <person name="Wang S."/>
            <person name="Li R."/>
            <person name="Zhang H."/>
            <person name="Shen G."/>
            <person name="Guo B."/>
            <person name="Wei J."/>
            <person name="Xu J."/>
            <person name="St-Pierre B."/>
            <person name="Chen S."/>
            <person name="Sun C."/>
        </authorList>
    </citation>
    <scope>NUCLEOTIDE SEQUENCE [LARGE SCALE GENOMIC DNA]</scope>
</reference>
<evidence type="ECO:0000313" key="2">
    <source>
        <dbReference type="Proteomes" id="UP001060085"/>
    </source>
</evidence>
<accession>A0ACC0BIB0</accession>
<keyword evidence="2" id="KW-1185">Reference proteome</keyword>
<dbReference type="EMBL" id="CM044703">
    <property type="protein sequence ID" value="KAI5672425.1"/>
    <property type="molecule type" value="Genomic_DNA"/>
</dbReference>